<protein>
    <submittedName>
        <fullName evidence="4">Uncharacterized protein</fullName>
    </submittedName>
</protein>
<gene>
    <name evidence="4" type="ORF">EHS24_006167</name>
</gene>
<comment type="caution">
    <text evidence="4">The sequence shown here is derived from an EMBL/GenBank/DDBJ whole genome shotgun (WGS) entry which is preliminary data.</text>
</comment>
<keyword evidence="5" id="KW-1185">Reference proteome</keyword>
<evidence type="ECO:0000256" key="3">
    <source>
        <dbReference type="SAM" id="MobiDB-lite"/>
    </source>
</evidence>
<dbReference type="PANTHER" id="PTHR11875">
    <property type="entry name" value="TESTIS-SPECIFIC Y-ENCODED PROTEIN"/>
    <property type="match status" value="1"/>
</dbReference>
<dbReference type="AlphaFoldDB" id="A0A427Y0S9"/>
<dbReference type="EMBL" id="RSCE01000003">
    <property type="protein sequence ID" value="RSH84643.1"/>
    <property type="molecule type" value="Genomic_DNA"/>
</dbReference>
<name>A0A427Y0S9_9TREE</name>
<evidence type="ECO:0000256" key="1">
    <source>
        <dbReference type="ARBA" id="ARBA00009947"/>
    </source>
</evidence>
<feature type="compositionally biased region" description="Acidic residues" evidence="3">
    <location>
        <begin position="214"/>
        <end position="247"/>
    </location>
</feature>
<reference evidence="4 5" key="1">
    <citation type="submission" date="2018-11" db="EMBL/GenBank/DDBJ databases">
        <title>Genome sequence of Apiotrichum porosum DSM 27194.</title>
        <authorList>
            <person name="Aliyu H."/>
            <person name="Gorte O."/>
            <person name="Ochsenreither K."/>
        </authorList>
    </citation>
    <scope>NUCLEOTIDE SEQUENCE [LARGE SCALE GENOMIC DNA]</scope>
    <source>
        <strain evidence="4 5">DSM 27194</strain>
    </source>
</reference>
<sequence>MSEKENVLAVDLPDTVAEDLGRAAKDKEVRLQRFAAEQALEFLELARKQLKPVKGFWAVTLLNHPGIASIASASDRDALTYINDIELIQDIKDPRAFELIFHFSENPYFTNTTLSKKYSLPEGVSAAPADGSITEEMRLFEPEDLVASATAIEWKEGKDLCAAQPRGTAEDAEDFDGDSGSFFHFWTLEGDSFNTGSFILDDILDDPLRWFEGAGDDDDEEFGLDFDELDDEDDDDEGSVDLEDDEDKPPKKKARSD</sequence>
<organism evidence="4 5">
    <name type="scientific">Apiotrichum porosum</name>
    <dbReference type="NCBI Taxonomy" id="105984"/>
    <lineage>
        <taxon>Eukaryota</taxon>
        <taxon>Fungi</taxon>
        <taxon>Dikarya</taxon>
        <taxon>Basidiomycota</taxon>
        <taxon>Agaricomycotina</taxon>
        <taxon>Tremellomycetes</taxon>
        <taxon>Trichosporonales</taxon>
        <taxon>Trichosporonaceae</taxon>
        <taxon>Apiotrichum</taxon>
    </lineage>
</organism>
<dbReference type="GO" id="GO:0005634">
    <property type="term" value="C:nucleus"/>
    <property type="evidence" value="ECO:0007669"/>
    <property type="project" value="InterPro"/>
</dbReference>
<proteinExistence type="inferred from homology"/>
<dbReference type="Gene3D" id="3.30.1120.90">
    <property type="entry name" value="Nucleosome assembly protein"/>
    <property type="match status" value="1"/>
</dbReference>
<comment type="similarity">
    <text evidence="1 2">Belongs to the nucleosome assembly protein (NAP) family.</text>
</comment>
<dbReference type="STRING" id="105984.A0A427Y0S9"/>
<dbReference type="GeneID" id="39590710"/>
<evidence type="ECO:0000313" key="4">
    <source>
        <dbReference type="EMBL" id="RSH84643.1"/>
    </source>
</evidence>
<accession>A0A427Y0S9</accession>
<dbReference type="Proteomes" id="UP000279236">
    <property type="component" value="Unassembled WGS sequence"/>
</dbReference>
<dbReference type="RefSeq" id="XP_028478091.1">
    <property type="nucleotide sequence ID" value="XM_028621639.1"/>
</dbReference>
<dbReference type="InterPro" id="IPR002164">
    <property type="entry name" value="NAP_family"/>
</dbReference>
<dbReference type="SUPFAM" id="SSF143113">
    <property type="entry name" value="NAP-like"/>
    <property type="match status" value="1"/>
</dbReference>
<evidence type="ECO:0000256" key="2">
    <source>
        <dbReference type="RuleBase" id="RU003876"/>
    </source>
</evidence>
<dbReference type="Pfam" id="PF00956">
    <property type="entry name" value="NAP"/>
    <property type="match status" value="1"/>
</dbReference>
<dbReference type="GO" id="GO:0006334">
    <property type="term" value="P:nucleosome assembly"/>
    <property type="evidence" value="ECO:0007669"/>
    <property type="project" value="InterPro"/>
</dbReference>
<feature type="region of interest" description="Disordered" evidence="3">
    <location>
        <begin position="211"/>
        <end position="257"/>
    </location>
</feature>
<dbReference type="OrthoDB" id="19419at2759"/>
<evidence type="ECO:0000313" key="5">
    <source>
        <dbReference type="Proteomes" id="UP000279236"/>
    </source>
</evidence>
<dbReference type="InterPro" id="IPR037231">
    <property type="entry name" value="NAP-like_sf"/>
</dbReference>